<reference evidence="8 9" key="2">
    <citation type="submission" date="2018-11" db="EMBL/GenBank/DDBJ databases">
        <authorList>
            <consortium name="Pathogen Informatics"/>
        </authorList>
    </citation>
    <scope>NUCLEOTIDE SEQUENCE [LARGE SCALE GENOMIC DNA]</scope>
</reference>
<proteinExistence type="predicted"/>
<evidence type="ECO:0000256" key="3">
    <source>
        <dbReference type="ARBA" id="ARBA00004906"/>
    </source>
</evidence>
<evidence type="ECO:0000313" key="8">
    <source>
        <dbReference type="EMBL" id="VDN48469.1"/>
    </source>
</evidence>
<keyword evidence="7" id="KW-0472">Membrane</keyword>
<dbReference type="GO" id="GO:0016020">
    <property type="term" value="C:membrane"/>
    <property type="evidence" value="ECO:0007669"/>
    <property type="project" value="UniProtKB-SubCell"/>
</dbReference>
<evidence type="ECO:0000256" key="4">
    <source>
        <dbReference type="ARBA" id="ARBA00012483"/>
    </source>
</evidence>
<dbReference type="PANTHER" id="PTHR46661">
    <property type="entry name" value="E3 UBIQUITIN-PROTEIN LIGASE ZNRF1-LIKE PROTEIN"/>
    <property type="match status" value="1"/>
</dbReference>
<keyword evidence="6" id="KW-0833">Ubl conjugation pathway</keyword>
<evidence type="ECO:0000256" key="1">
    <source>
        <dbReference type="ARBA" id="ARBA00000900"/>
    </source>
</evidence>
<dbReference type="Proteomes" id="UP000271098">
    <property type="component" value="Unassembled WGS sequence"/>
</dbReference>
<evidence type="ECO:0000256" key="2">
    <source>
        <dbReference type="ARBA" id="ARBA00004370"/>
    </source>
</evidence>
<keyword evidence="5" id="KW-0808">Transferase</keyword>
<accession>A0A183F0F7</accession>
<evidence type="ECO:0000256" key="6">
    <source>
        <dbReference type="ARBA" id="ARBA00022786"/>
    </source>
</evidence>
<keyword evidence="9" id="KW-1185">Reference proteome</keyword>
<dbReference type="GO" id="GO:0043161">
    <property type="term" value="P:proteasome-mediated ubiquitin-dependent protein catabolic process"/>
    <property type="evidence" value="ECO:0007669"/>
    <property type="project" value="TreeGrafter"/>
</dbReference>
<organism evidence="10">
    <name type="scientific">Gongylonema pulchrum</name>
    <dbReference type="NCBI Taxonomy" id="637853"/>
    <lineage>
        <taxon>Eukaryota</taxon>
        <taxon>Metazoa</taxon>
        <taxon>Ecdysozoa</taxon>
        <taxon>Nematoda</taxon>
        <taxon>Chromadorea</taxon>
        <taxon>Rhabditida</taxon>
        <taxon>Spirurina</taxon>
        <taxon>Spiruromorpha</taxon>
        <taxon>Spiruroidea</taxon>
        <taxon>Gongylonematidae</taxon>
        <taxon>Gongylonema</taxon>
    </lineage>
</organism>
<protein>
    <recommendedName>
        <fullName evidence="4">RING-type E3 ubiquitin transferase</fullName>
        <ecNumber evidence="4">2.3.2.27</ecNumber>
    </recommendedName>
</protein>
<dbReference type="EMBL" id="UYRT01113168">
    <property type="protein sequence ID" value="VDN48469.1"/>
    <property type="molecule type" value="Genomic_DNA"/>
</dbReference>
<evidence type="ECO:0000256" key="5">
    <source>
        <dbReference type="ARBA" id="ARBA00022679"/>
    </source>
</evidence>
<comment type="catalytic activity">
    <reaction evidence="1">
        <text>S-ubiquitinyl-[E2 ubiquitin-conjugating enzyme]-L-cysteine + [acceptor protein]-L-lysine = [E2 ubiquitin-conjugating enzyme]-L-cysteine + N(6)-ubiquitinyl-[acceptor protein]-L-lysine.</text>
        <dbReference type="EC" id="2.3.2.27"/>
    </reaction>
</comment>
<dbReference type="Gene3D" id="3.30.160.60">
    <property type="entry name" value="Classic Zinc Finger"/>
    <property type="match status" value="1"/>
</dbReference>
<dbReference type="InterPro" id="IPR051878">
    <property type="entry name" value="ZNRF_ubiq-protein_ligase"/>
</dbReference>
<dbReference type="GO" id="GO:0061630">
    <property type="term" value="F:ubiquitin protein ligase activity"/>
    <property type="evidence" value="ECO:0007669"/>
    <property type="project" value="UniProtKB-EC"/>
</dbReference>
<dbReference type="AlphaFoldDB" id="A0A183F0F7"/>
<gene>
    <name evidence="8" type="ORF">GPUH_LOCUS26698</name>
</gene>
<name>A0A183F0F7_9BILA</name>
<reference evidence="10" key="1">
    <citation type="submission" date="2016-06" db="UniProtKB">
        <authorList>
            <consortium name="WormBaseParasite"/>
        </authorList>
    </citation>
    <scope>IDENTIFICATION</scope>
</reference>
<dbReference type="OrthoDB" id="10057496at2759"/>
<dbReference type="EC" id="2.3.2.27" evidence="4"/>
<dbReference type="WBParaSite" id="GPUH_0002672801-mRNA-1">
    <property type="protein sequence ID" value="GPUH_0002672801-mRNA-1"/>
    <property type="gene ID" value="GPUH_0002672801"/>
</dbReference>
<dbReference type="GO" id="GO:0070936">
    <property type="term" value="P:protein K48-linked ubiquitination"/>
    <property type="evidence" value="ECO:0007669"/>
    <property type="project" value="TreeGrafter"/>
</dbReference>
<dbReference type="PANTHER" id="PTHR46661:SF4">
    <property type="entry name" value="RING-TYPE DOMAIN-CONTAINING PROTEIN"/>
    <property type="match status" value="1"/>
</dbReference>
<comment type="pathway">
    <text evidence="3">Protein modification; protein ubiquitination.</text>
</comment>
<evidence type="ECO:0000313" key="9">
    <source>
        <dbReference type="Proteomes" id="UP000271098"/>
    </source>
</evidence>
<dbReference type="GO" id="GO:0005737">
    <property type="term" value="C:cytoplasm"/>
    <property type="evidence" value="ECO:0007669"/>
    <property type="project" value="TreeGrafter"/>
</dbReference>
<evidence type="ECO:0000256" key="7">
    <source>
        <dbReference type="ARBA" id="ARBA00023136"/>
    </source>
</evidence>
<evidence type="ECO:0000313" key="10">
    <source>
        <dbReference type="WBParaSite" id="GPUH_0002672801-mRNA-1"/>
    </source>
</evidence>
<sequence length="35" mass="3971">MDTKCPVCQKTVPSDEVKVHLVMCLTHPRIAYNGR</sequence>
<comment type="subcellular location">
    <subcellularLocation>
        <location evidence="2">Membrane</location>
    </subcellularLocation>
</comment>